<reference evidence="16" key="2">
    <citation type="submission" date="2004-02" db="EMBL/GenBank/DDBJ databases">
        <authorList>
            <consortium name="Genoscope"/>
            <consortium name="Whitehead Institute Centre for Genome Research"/>
        </authorList>
    </citation>
    <scope>NUCLEOTIDE SEQUENCE</scope>
</reference>
<evidence type="ECO:0000313" key="16">
    <source>
        <dbReference type="EMBL" id="CAF89558.1"/>
    </source>
</evidence>
<keyword evidence="7" id="KW-0677">Repeat</keyword>
<evidence type="ECO:0000256" key="3">
    <source>
        <dbReference type="ARBA" id="ARBA00022475"/>
    </source>
</evidence>
<dbReference type="Gene3D" id="2.10.25.10">
    <property type="entry name" value="Laminin"/>
    <property type="match status" value="4"/>
</dbReference>
<dbReference type="EMBL" id="CAAE01007060">
    <property type="protein sequence ID" value="CAF89558.1"/>
    <property type="molecule type" value="Genomic_DNA"/>
</dbReference>
<dbReference type="InterPro" id="IPR003886">
    <property type="entry name" value="NIDO_dom"/>
</dbReference>
<keyword evidence="3" id="KW-1003">Cell membrane</keyword>
<dbReference type="Pfam" id="PF06119">
    <property type="entry name" value="NIDO"/>
    <property type="match status" value="1"/>
</dbReference>
<evidence type="ECO:0000259" key="13">
    <source>
        <dbReference type="PROSITE" id="PS51034"/>
    </source>
</evidence>
<dbReference type="Gene3D" id="2.60.40.4100">
    <property type="entry name" value="Zona pellucida, ZP-C domain"/>
    <property type="match status" value="1"/>
</dbReference>
<gene>
    <name evidence="16" type="ORF">GSTENG00003500001</name>
</gene>
<dbReference type="InterPro" id="IPR000742">
    <property type="entry name" value="EGF"/>
</dbReference>
<dbReference type="Pfam" id="PF12714">
    <property type="entry name" value="TILa"/>
    <property type="match status" value="1"/>
</dbReference>
<dbReference type="Pfam" id="PF00100">
    <property type="entry name" value="Zona_pellucida"/>
    <property type="match status" value="1"/>
</dbReference>
<evidence type="ECO:0000259" key="15">
    <source>
        <dbReference type="PROSITE" id="PS51233"/>
    </source>
</evidence>
<feature type="domain" description="VWFD" evidence="15">
    <location>
        <begin position="1585"/>
        <end position="1760"/>
    </location>
</feature>
<dbReference type="Pfam" id="PF08742">
    <property type="entry name" value="C8"/>
    <property type="match status" value="4"/>
</dbReference>
<protein>
    <submittedName>
        <fullName evidence="16">Chromosome undetermined SCAF7060, whole genome shotgun sequence</fullName>
    </submittedName>
</protein>
<dbReference type="GO" id="GO:0098552">
    <property type="term" value="C:side of membrane"/>
    <property type="evidence" value="ECO:0007669"/>
    <property type="project" value="UniProtKB-KW"/>
</dbReference>
<dbReference type="InterPro" id="IPR001846">
    <property type="entry name" value="VWF_type-D"/>
</dbReference>
<dbReference type="Pfam" id="PF01826">
    <property type="entry name" value="TIL"/>
    <property type="match status" value="3"/>
</dbReference>
<keyword evidence="5" id="KW-0336">GPI-anchor</keyword>
<dbReference type="GO" id="GO:0005886">
    <property type="term" value="C:plasma membrane"/>
    <property type="evidence" value="ECO:0007669"/>
    <property type="project" value="UniProtKB-SubCell"/>
</dbReference>
<proteinExistence type="predicted"/>
<reference evidence="16" key="1">
    <citation type="journal article" date="2004" name="Nature">
        <title>Genome duplication in the teleost fish Tetraodon nigroviridis reveals the early vertebrate proto-karyotype.</title>
        <authorList>
            <person name="Jaillon O."/>
            <person name="Aury J.-M."/>
            <person name="Brunet F."/>
            <person name="Petit J.-L."/>
            <person name="Stange-Thomann N."/>
            <person name="Mauceli E."/>
            <person name="Bouneau L."/>
            <person name="Fischer C."/>
            <person name="Ozouf-Costaz C."/>
            <person name="Bernot A."/>
            <person name="Nicaud S."/>
            <person name="Jaffe D."/>
            <person name="Fisher S."/>
            <person name="Lutfalla G."/>
            <person name="Dossat C."/>
            <person name="Segurens B."/>
            <person name="Dasilva C."/>
            <person name="Salanoubat M."/>
            <person name="Levy M."/>
            <person name="Boudet N."/>
            <person name="Castellano S."/>
            <person name="Anthouard V."/>
            <person name="Jubin C."/>
            <person name="Castelli V."/>
            <person name="Katinka M."/>
            <person name="Vacherie B."/>
            <person name="Biemont C."/>
            <person name="Skalli Z."/>
            <person name="Cattolico L."/>
            <person name="Poulain J."/>
            <person name="De Berardinis V."/>
            <person name="Cruaud C."/>
            <person name="Duprat S."/>
            <person name="Brottier P."/>
            <person name="Coutanceau J.-P."/>
            <person name="Gouzy J."/>
            <person name="Parra G."/>
            <person name="Lardier G."/>
            <person name="Chapple C."/>
            <person name="McKernan K.J."/>
            <person name="McEwan P."/>
            <person name="Bosak S."/>
            <person name="Kellis M."/>
            <person name="Volff J.-N."/>
            <person name="Guigo R."/>
            <person name="Zody M.C."/>
            <person name="Mesirov J."/>
            <person name="Lindblad-Toh K."/>
            <person name="Birren B."/>
            <person name="Nusbaum C."/>
            <person name="Kahn D."/>
            <person name="Robinson-Rechavi M."/>
            <person name="Laudet V."/>
            <person name="Schachter V."/>
            <person name="Quetier F."/>
            <person name="Saurin W."/>
            <person name="Scarpelli C."/>
            <person name="Wincker P."/>
            <person name="Lander E.S."/>
            <person name="Weissenbach J."/>
            <person name="Roest Crollius H."/>
        </authorList>
    </citation>
    <scope>NUCLEOTIDE SEQUENCE [LARGE SCALE GENOMIC DNA]</scope>
</reference>
<dbReference type="GO" id="GO:0005576">
    <property type="term" value="C:extracellular region"/>
    <property type="evidence" value="ECO:0007669"/>
    <property type="project" value="UniProtKB-SubCell"/>
</dbReference>
<evidence type="ECO:0000256" key="8">
    <source>
        <dbReference type="ARBA" id="ARBA00023136"/>
    </source>
</evidence>
<dbReference type="InterPro" id="IPR025615">
    <property type="entry name" value="TILa_dom"/>
</dbReference>
<keyword evidence="4" id="KW-0964">Secreted</keyword>
<feature type="domain" description="VWFD" evidence="15">
    <location>
        <begin position="366"/>
        <end position="574"/>
    </location>
</feature>
<dbReference type="InterPro" id="IPR001507">
    <property type="entry name" value="ZP_dom"/>
</dbReference>
<evidence type="ECO:0000256" key="9">
    <source>
        <dbReference type="ARBA" id="ARBA00023157"/>
    </source>
</evidence>
<dbReference type="SMART" id="SM00539">
    <property type="entry name" value="NIDO"/>
    <property type="match status" value="1"/>
</dbReference>
<evidence type="ECO:0000256" key="6">
    <source>
        <dbReference type="ARBA" id="ARBA00022729"/>
    </source>
</evidence>
<evidence type="ECO:0000256" key="5">
    <source>
        <dbReference type="ARBA" id="ARBA00022622"/>
    </source>
</evidence>
<feature type="compositionally biased region" description="Polar residues" evidence="12">
    <location>
        <begin position="19"/>
        <end position="28"/>
    </location>
</feature>
<dbReference type="InterPro" id="IPR001007">
    <property type="entry name" value="VWF_dom"/>
</dbReference>
<feature type="domain" description="ZP" evidence="13">
    <location>
        <begin position="1909"/>
        <end position="2163"/>
    </location>
</feature>
<keyword evidence="11" id="KW-0449">Lipoprotein</keyword>
<evidence type="ECO:0000256" key="12">
    <source>
        <dbReference type="SAM" id="MobiDB-lite"/>
    </source>
</evidence>
<dbReference type="GO" id="GO:0007160">
    <property type="term" value="P:cell-matrix adhesion"/>
    <property type="evidence" value="ECO:0007669"/>
    <property type="project" value="InterPro"/>
</dbReference>
<dbReference type="CDD" id="cd19941">
    <property type="entry name" value="TIL"/>
    <property type="match status" value="3"/>
</dbReference>
<keyword evidence="8" id="KW-0472">Membrane</keyword>
<dbReference type="PANTHER" id="PTHR46160">
    <property type="entry name" value="ALPHA-TECTORIN-RELATED"/>
    <property type="match status" value="1"/>
</dbReference>
<feature type="non-terminal residue" evidence="16">
    <location>
        <position position="1"/>
    </location>
</feature>
<dbReference type="PROSITE" id="PS51233">
    <property type="entry name" value="VWFD"/>
    <property type="match status" value="4"/>
</dbReference>
<keyword evidence="6" id="KW-0732">Signal</keyword>
<dbReference type="InterPro" id="IPR055355">
    <property type="entry name" value="ZP-C"/>
</dbReference>
<accession>Q4TC24</accession>
<feature type="domain" description="NIDO" evidence="14">
    <location>
        <begin position="165"/>
        <end position="318"/>
    </location>
</feature>
<dbReference type="InterPro" id="IPR002919">
    <property type="entry name" value="TIL_dom"/>
</dbReference>
<evidence type="ECO:0000256" key="1">
    <source>
        <dbReference type="ARBA" id="ARBA00004609"/>
    </source>
</evidence>
<dbReference type="SMART" id="SM00215">
    <property type="entry name" value="VWC_out"/>
    <property type="match status" value="3"/>
</dbReference>
<comment type="subcellular location">
    <subcellularLocation>
        <location evidence="1">Cell membrane</location>
        <topology evidence="1">Lipid-anchor</topology>
        <topology evidence="1">GPI-anchor</topology>
    </subcellularLocation>
    <subcellularLocation>
        <location evidence="2">Secreted</location>
    </subcellularLocation>
</comment>
<dbReference type="InterPro" id="IPR052749">
    <property type="entry name" value="Alpha-tectorin"/>
</dbReference>
<dbReference type="SMART" id="SM00181">
    <property type="entry name" value="EGF"/>
    <property type="match status" value="5"/>
</dbReference>
<dbReference type="InterPro" id="IPR042235">
    <property type="entry name" value="ZP-C_dom"/>
</dbReference>
<dbReference type="PROSITE" id="PS51034">
    <property type="entry name" value="ZP_2"/>
    <property type="match status" value="1"/>
</dbReference>
<organism evidence="16">
    <name type="scientific">Tetraodon nigroviridis</name>
    <name type="common">Spotted green pufferfish</name>
    <name type="synonym">Chelonodon nigroviridis</name>
    <dbReference type="NCBI Taxonomy" id="99883"/>
    <lineage>
        <taxon>Eukaryota</taxon>
        <taxon>Metazoa</taxon>
        <taxon>Chordata</taxon>
        <taxon>Craniata</taxon>
        <taxon>Vertebrata</taxon>
        <taxon>Euteleostomi</taxon>
        <taxon>Actinopterygii</taxon>
        <taxon>Neopterygii</taxon>
        <taxon>Teleostei</taxon>
        <taxon>Neoteleostei</taxon>
        <taxon>Acanthomorphata</taxon>
        <taxon>Eupercaria</taxon>
        <taxon>Tetraodontiformes</taxon>
        <taxon>Tetradontoidea</taxon>
        <taxon>Tetraodontidae</taxon>
        <taxon>Tetraodon</taxon>
    </lineage>
</organism>
<feature type="domain" description="VWFD" evidence="15">
    <location>
        <begin position="777"/>
        <end position="958"/>
    </location>
</feature>
<feature type="non-terminal residue" evidence="16">
    <location>
        <position position="2233"/>
    </location>
</feature>
<sequence length="2233" mass="244632">PPGRQRISRGLPVQVPHARSTQVPLSQAPSPPSPSYMLRAPVTLSPVLPSRLLGCVFLSASGWTTLYPYGPSHGDQETPKMDDGSSPEMTLSVQLVFFGRLYQSAYVSPPSPCWWCQKVDVNRWFLKRSLCLQVNNNGVISFNAQVSQFTPEAFPLSDSRAFIAPLWADVHNGIRGDVYYRESTEPELLQKATRDVRKYFRNMASFTAAWVFVATWHQVTFYGGSQTTPVNTFQAVLISDGSTSFCMFNYGDISWSTGTASGGDPLTGLGGTTAQSGFNGGDVGLFFNLPGSRSNDVVNIEQTTNVNTPGRFYRRGEIFWLSDQCSQRCRCLDIENEVQCQEAPCGQSETCEQQEGAFYCQPTRTSTCVVFGDPHYHTFDGFLYHFQGTCSYLLARPCWELAGLPFFSVEAKNENRGVSSVSWLRDVTVEVHGHRVLLPKGSSGGVMVRAFSTCMFAASEAVPVLRSLHVCPCLQVDGLLKTLPVELQLGAVRVYQSGVAVALETDFGLLVTYDGQHYASISLPSSYFNNTCGLCGNYNDDPADDPVLPDGSLAESVVELGGGWRAEDADWRCSDGCAHNCSVCDPMTEAFFLRSDYCGLINKTDGPFRDCRAVVEPAAFVYSCVYDMCSNRDQHQHALPGHPRPTPCAMPGARPLPCPEFSHYQVCTSACPASCADLTAPLYCAHPCTEGCQCQQGYVLSGSRCVQRADCGCQHNGLYYPLNTTFWAGRGGEEHECALRCSCGPAGEVSCFNESCQEGEVCAAEAGLLGCYPRREGVCAVTQSSLASTFDGTMLPFPDDSSYYLLKLCAPVPANGSLVEVKMGRRLLNKGPSWMRPVVVTVANLEAQVGGADFDSVKVNGEPVGLPYVHPAGVMLIYRAPGNATVVESRGLLRVHYSRQGLLNISLSMLFYNLSCGLCGVFNGNATDDLRLPNGRLAESAEQFSESWRSIADDLTCNGDCDDLYRTCTDLRLYQSPWMCGHINDPGNSSFLACHAAVNPSPFFRNCLYNMCVKAGNRSALCSSLHHYATACQDAHVDLSSWRSATNCPLPCPENSHFDECTSSCPLTCGNLEEPPEACPLPCREGCQCEDGFVLHEHLCVARSDCGCAHHGLRLATNQTFWTDWDCQERCYCNGSDNRVSCQRTPCGPEEYCHQSQGLFLCRPHTEAVCVTAGYGHFLPFSGVPFDLQSSCALQMVNSRCAREGRDTPVAGALPPFTLTARNEERDTSQAIWVRGFVLEVDHFHIQVSRSYRNTVMVNMERWNLPLKLGQGKVSVFTLGTQLFLETDFGLKVAFDWGSLLLVTLPRHLYNASCGLCQGLPLSPPTITTTEWGTAWAERDAFCQVGCRDSCPGCGLGERSVLPEAAEAAVDDGADGGNAGVRLRFGNGLLVFVEPEAVRLCGLILDREGVFARCHSKVAPAFFYQSCLQDACLDQGAQETVCSWLQMYAGTCQLQGVALPGWRSSTPCVLSCPPNSHSSSCTPACPPQCAPARSQRDCSHDCVEGCQCDQGYILNGKSCILPQSCGCYTDGKYYEPKQLFWNSDCTKRCRCIGRNLVQCDPRRCKAEEECVLRHGVRGCFTRRSQHCVASGGGVFRTFDGASLRFPASCSFVLSTNCHKLPDLSFQLIANFDKWSTPNLTTISHVYLYINEENILISGNTVKVNGTPVSVPFLTGQMTRLSTSEGFIIIDTAQDIQVRYNHFSTLSIAMGQRLQNKVCGLCGNFNGDPSDDYITSRGKAALSALELAQSWKTNGMQNRQPLHPACVSSSCDETQYVALAQSCDNTAVVALQAEDACQKLTQLKGFFQPCHGLLDPQPFYQSCYLDGCYNHQRAQVCGSLAAYAEACRSLGTLTTRWIAQENCSEWIYDPCAGEVCTNSTCEQEDGGDLCGCPELASSPGEDDIIQAEVTCRHAQMEVSISKCKLFQLGFEREDIRVNDERCGAIEGEDFISFRINNTKGHCGSIVQSNGTHILYKNTVWIESVNNTGNIITRDKTINVEFSCAYELDLKISLETVLKPVLSVINLTLATQEGNFITKMALYKNASYRHPYGEGEVVLSTRDVLYVAVFVDGADENQLILVVNTCWATPSRHSGDRLRYVIIERGCPNIKDNTISMAENGVSLTCRFHVTVFKFIGDYDEVHLHCDVTLCDGDRKACKVNCPQQRRTSSDTRQLKEQILTVGPIRRGESNWCHEDNGGCEQICTSKPAGAICSCVTGTLQGDRRSCQSGSHTLS</sequence>
<feature type="domain" description="VWFD" evidence="15">
    <location>
        <begin position="1168"/>
        <end position="1352"/>
    </location>
</feature>
<evidence type="ECO:0000256" key="11">
    <source>
        <dbReference type="ARBA" id="ARBA00023288"/>
    </source>
</evidence>
<name>Q4TC24_TETNG</name>
<dbReference type="PROSITE" id="PS51220">
    <property type="entry name" value="NIDO"/>
    <property type="match status" value="1"/>
</dbReference>
<dbReference type="FunFam" id="2.10.25.10:FF:000055">
    <property type="entry name" value="alpha-tectorin isoform X1"/>
    <property type="match status" value="3"/>
</dbReference>
<dbReference type="SMART" id="SM00216">
    <property type="entry name" value="VWD"/>
    <property type="match status" value="4"/>
</dbReference>
<keyword evidence="10" id="KW-0325">Glycoprotein</keyword>
<dbReference type="SUPFAM" id="SSF57567">
    <property type="entry name" value="Serine protease inhibitors"/>
    <property type="match status" value="3"/>
</dbReference>
<evidence type="ECO:0000256" key="2">
    <source>
        <dbReference type="ARBA" id="ARBA00004613"/>
    </source>
</evidence>
<dbReference type="InterPro" id="IPR014853">
    <property type="entry name" value="VWF/SSPO/ZAN-like_Cys-rich_dom"/>
</dbReference>
<evidence type="ECO:0000256" key="4">
    <source>
        <dbReference type="ARBA" id="ARBA00022525"/>
    </source>
</evidence>
<dbReference type="SMART" id="SM00241">
    <property type="entry name" value="ZP"/>
    <property type="match status" value="1"/>
</dbReference>
<dbReference type="FunFam" id="2.60.40.4100:FF:000001">
    <property type="entry name" value="alpha-tectorin isoform X1"/>
    <property type="match status" value="1"/>
</dbReference>
<evidence type="ECO:0000256" key="7">
    <source>
        <dbReference type="ARBA" id="ARBA00022737"/>
    </source>
</evidence>
<dbReference type="PANTHER" id="PTHR46160:SF8">
    <property type="entry name" value="VWFD DOMAIN-CONTAINING PROTEIN"/>
    <property type="match status" value="1"/>
</dbReference>
<dbReference type="Gene3D" id="2.60.40.3210">
    <property type="entry name" value="Zona pellucida, ZP-N domain"/>
    <property type="match status" value="1"/>
</dbReference>
<dbReference type="OrthoDB" id="5273213at2759"/>
<dbReference type="Pfam" id="PF00094">
    <property type="entry name" value="VWD"/>
    <property type="match status" value="4"/>
</dbReference>
<dbReference type="InterPro" id="IPR036084">
    <property type="entry name" value="Ser_inhib-like_sf"/>
</dbReference>
<feature type="region of interest" description="Disordered" evidence="12">
    <location>
        <begin position="1"/>
        <end position="32"/>
    </location>
</feature>
<evidence type="ECO:0000259" key="14">
    <source>
        <dbReference type="PROSITE" id="PS51220"/>
    </source>
</evidence>
<evidence type="ECO:0000256" key="10">
    <source>
        <dbReference type="ARBA" id="ARBA00023180"/>
    </source>
</evidence>
<dbReference type="SMART" id="SM00832">
    <property type="entry name" value="C8"/>
    <property type="match status" value="4"/>
</dbReference>
<keyword evidence="9" id="KW-1015">Disulfide bond</keyword>
<dbReference type="KEGG" id="tng:GSTEN00003500G001"/>